<keyword evidence="2" id="KW-0732">Signal</keyword>
<feature type="transmembrane region" description="Helical" evidence="1">
    <location>
        <begin position="637"/>
        <end position="655"/>
    </location>
</feature>
<keyword evidence="4" id="KW-1185">Reference proteome</keyword>
<evidence type="ECO:0000256" key="2">
    <source>
        <dbReference type="SAM" id="SignalP"/>
    </source>
</evidence>
<protein>
    <submittedName>
        <fullName evidence="3">Uncharacterized protein</fullName>
    </submittedName>
</protein>
<dbReference type="SMART" id="SM01411">
    <property type="entry name" value="Ephrin_rec_like"/>
    <property type="match status" value="1"/>
</dbReference>
<feature type="chain" id="PRO_5045629244" evidence="2">
    <location>
        <begin position="22"/>
        <end position="1080"/>
    </location>
</feature>
<dbReference type="Gene3D" id="3.80.10.10">
    <property type="entry name" value="Ribonuclease Inhibitor"/>
    <property type="match status" value="1"/>
</dbReference>
<feature type="transmembrane region" description="Helical" evidence="1">
    <location>
        <begin position="1027"/>
        <end position="1044"/>
    </location>
</feature>
<feature type="transmembrane region" description="Helical" evidence="1">
    <location>
        <begin position="710"/>
        <end position="730"/>
    </location>
</feature>
<feature type="transmembrane region" description="Helical" evidence="1">
    <location>
        <begin position="795"/>
        <end position="817"/>
    </location>
</feature>
<evidence type="ECO:0000313" key="3">
    <source>
        <dbReference type="EMBL" id="CAK9007441.1"/>
    </source>
</evidence>
<dbReference type="Proteomes" id="UP001642484">
    <property type="component" value="Unassembled WGS sequence"/>
</dbReference>
<keyword evidence="1" id="KW-1133">Transmembrane helix</keyword>
<organism evidence="3 4">
    <name type="scientific">Durusdinium trenchii</name>
    <dbReference type="NCBI Taxonomy" id="1381693"/>
    <lineage>
        <taxon>Eukaryota</taxon>
        <taxon>Sar</taxon>
        <taxon>Alveolata</taxon>
        <taxon>Dinophyceae</taxon>
        <taxon>Suessiales</taxon>
        <taxon>Symbiodiniaceae</taxon>
        <taxon>Durusdinium</taxon>
    </lineage>
</organism>
<dbReference type="InterPro" id="IPR052595">
    <property type="entry name" value="LRRC69/RLP"/>
</dbReference>
<dbReference type="InterPro" id="IPR032675">
    <property type="entry name" value="LRR_dom_sf"/>
</dbReference>
<accession>A0ABP0IZA9</accession>
<comment type="caution">
    <text evidence="3">The sequence shown here is derived from an EMBL/GenBank/DDBJ whole genome shotgun (WGS) entry which is preliminary data.</text>
</comment>
<feature type="transmembrane region" description="Helical" evidence="1">
    <location>
        <begin position="978"/>
        <end position="996"/>
    </location>
</feature>
<gene>
    <name evidence="3" type="ORF">CCMP2556_LOCUS8842</name>
</gene>
<feature type="transmembrane region" description="Helical" evidence="1">
    <location>
        <begin position="596"/>
        <end position="616"/>
    </location>
</feature>
<evidence type="ECO:0000313" key="4">
    <source>
        <dbReference type="Proteomes" id="UP001642484"/>
    </source>
</evidence>
<reference evidence="3 4" key="1">
    <citation type="submission" date="2024-02" db="EMBL/GenBank/DDBJ databases">
        <authorList>
            <person name="Chen Y."/>
            <person name="Shah S."/>
            <person name="Dougan E. K."/>
            <person name="Thang M."/>
            <person name="Chan C."/>
        </authorList>
    </citation>
    <scope>NUCLEOTIDE SEQUENCE [LARGE SCALE GENOMIC DNA]</scope>
</reference>
<dbReference type="Gene3D" id="2.10.50.10">
    <property type="entry name" value="Tumor Necrosis Factor Receptor, subunit A, domain 2"/>
    <property type="match status" value="1"/>
</dbReference>
<feature type="signal peptide" evidence="2">
    <location>
        <begin position="1"/>
        <end position="21"/>
    </location>
</feature>
<sequence>MFFVKWIVVIRIWLSLFPAAAVRPSIAEWDDGRASTASRLVLHGEQEEDAVCTNQEEVAQHLRDLGLHEPGDPCGWTSVECKGCAVVELRTSKAQGDLMSLKHFPDLQLLDLSGGKITGDLEPLRHLTSLELLYLSQTQVVGGLEPLQSLTMLRELSLSQTQVAGGLEPLRRLTSLQKLALRETNLTGLIDEIGTLPELIEADLSGAPLHGTLAAARCSKLRKLSVADTQVSEIRPRSFSNYYEFSSNPDNNWLPALQHLNVSGCPLKRSLADFLLPLAGTPVTVISAARCGLTGYMPDLYGIPAFVDNAWTQQWYSPLGRSLQVVDLSGNNIQHLRKVPVSLRIDVSRNGEALEVAPEVIRHCMQNDIELWLLETSLSNGEKVEEELRTMALDGFWMDSKNSYGCQSFLAPNVRVTPDVFWANGMCGCRPGYSGTGINCTACSRNSFNSQYNQSACQHCPANSTSAQASTSQDACQCRYGALFPTDSPNAEAKCHCPRREALSVADGDGQCISCSKHHLQCPEPGAVVSDAAVEPGFWRPKGSEKVYQCLDAERCSNSSCAPGYAGQLCAECADMHRSSGKRCVKCSDVPLKQRMPVIASVASAALAVMGVLAVWRYRSGSGSVPWSLRAQCVFRLLILELPMLLQLVQLWVVLGRLANTQVTAMVTAKKEKCLGDVLVSYLQALLLTSAEIQNFASLQCLFDPTTVRAVFAVATPVLPMLLLITCGFVDVARPGTGIRVGLKLLTLLYIGGASGTAQLLECQEVDGGGKVSLDFPFRPQFPHWLCKDALWVNWIGWSSAVCYGLMIPCCLAYLFAKQRVVMRQSDTFMMPAIKREGKWILTSQELMSKQGSKQLKDEKLLLAAAVANVAALAKGKAFVELREGTAIVSFADAGNVDEGFSVESIVFDAAETETLRYRSLTEMLIERSKLEDLDDRVMLGAKDLFCKYAKCQNVWVEVCSKVAAVALVSVVNSKDGLWLSIAITLGMALAIGLVRPFAQPQANALQTLGFASLALAAVGFRYHNGLSSLALALPFVLLMAQVFRPDSREAVALRMQQELQEKMPLDGPVELCADEVHFI</sequence>
<dbReference type="PANTHER" id="PTHR48057">
    <property type="entry name" value="LEUCINE-RICH REPEAT SERINE/THREONINE-PROTEIN KINASE 1"/>
    <property type="match status" value="1"/>
</dbReference>
<keyword evidence="1" id="KW-0812">Transmembrane</keyword>
<name>A0ABP0IZA9_9DINO</name>
<dbReference type="SUPFAM" id="SSF52058">
    <property type="entry name" value="L domain-like"/>
    <property type="match status" value="1"/>
</dbReference>
<proteinExistence type="predicted"/>
<keyword evidence="1" id="KW-0472">Membrane</keyword>
<feature type="transmembrane region" description="Helical" evidence="1">
    <location>
        <begin position="742"/>
        <end position="761"/>
    </location>
</feature>
<evidence type="ECO:0000256" key="1">
    <source>
        <dbReference type="SAM" id="Phobius"/>
    </source>
</evidence>
<dbReference type="EMBL" id="CAXAMN010004047">
    <property type="protein sequence ID" value="CAK9007441.1"/>
    <property type="molecule type" value="Genomic_DNA"/>
</dbReference>